<name>A0A7D5QDB1_9EURY</name>
<keyword evidence="3" id="KW-1185">Reference proteome</keyword>
<reference evidence="2 3" key="1">
    <citation type="submission" date="2020-06" db="EMBL/GenBank/DDBJ databases">
        <title>NJ-3-1, isolated from saline soil.</title>
        <authorList>
            <person name="Cui H.L."/>
            <person name="Shi X."/>
        </authorList>
    </citation>
    <scope>NUCLEOTIDE SEQUENCE [LARGE SCALE GENOMIC DNA]</scope>
    <source>
        <strain evidence="2 3">NJ-3-1</strain>
    </source>
</reference>
<dbReference type="KEGG" id="halu:HUG12_09610"/>
<proteinExistence type="predicted"/>
<dbReference type="EMBL" id="CP058579">
    <property type="protein sequence ID" value="QLG61961.1"/>
    <property type="molecule type" value="Genomic_DNA"/>
</dbReference>
<dbReference type="RefSeq" id="WP_179268546.1">
    <property type="nucleotide sequence ID" value="NZ_CP058579.1"/>
</dbReference>
<keyword evidence="1" id="KW-1277">Toxin-antitoxin system</keyword>
<evidence type="ECO:0000256" key="1">
    <source>
        <dbReference type="ARBA" id="ARBA00022649"/>
    </source>
</evidence>
<dbReference type="InterPro" id="IPR003847">
    <property type="entry name" value="Put_antitoxin"/>
</dbReference>
<accession>A0A7D5QDB1</accession>
<evidence type="ECO:0000313" key="2">
    <source>
        <dbReference type="EMBL" id="QLG61961.1"/>
    </source>
</evidence>
<sequence length="48" mass="5530">MWTGEGILGEAKNISVQEKVYDRLDEQRAPGQSFSGYIEQILNEREED</sequence>
<dbReference type="Proteomes" id="UP000509626">
    <property type="component" value="Chromosome"/>
</dbReference>
<dbReference type="Pfam" id="PF02697">
    <property type="entry name" value="VAPB_antitox"/>
    <property type="match status" value="1"/>
</dbReference>
<gene>
    <name evidence="2" type="ORF">HUG12_09610</name>
</gene>
<organism evidence="2 3">
    <name type="scientific">Halorarum salinum</name>
    <dbReference type="NCBI Taxonomy" id="2743089"/>
    <lineage>
        <taxon>Archaea</taxon>
        <taxon>Methanobacteriati</taxon>
        <taxon>Methanobacteriota</taxon>
        <taxon>Stenosarchaea group</taxon>
        <taxon>Halobacteria</taxon>
        <taxon>Halobacteriales</taxon>
        <taxon>Haloferacaceae</taxon>
        <taxon>Halorarum</taxon>
    </lineage>
</organism>
<evidence type="ECO:0000313" key="3">
    <source>
        <dbReference type="Proteomes" id="UP000509626"/>
    </source>
</evidence>
<protein>
    <submittedName>
        <fullName evidence="2">Uncharacterized protein</fullName>
    </submittedName>
</protein>
<dbReference type="AlphaFoldDB" id="A0A7D5QDB1"/>
<dbReference type="GeneID" id="96090660"/>